<accession>A0A9D2CET6</accession>
<dbReference type="EMBL" id="DXCX01000079">
    <property type="protein sequence ID" value="HIY73829.1"/>
    <property type="molecule type" value="Genomic_DNA"/>
</dbReference>
<feature type="transmembrane region" description="Helical" evidence="7">
    <location>
        <begin position="322"/>
        <end position="342"/>
    </location>
</feature>
<evidence type="ECO:0000256" key="7">
    <source>
        <dbReference type="SAM" id="Phobius"/>
    </source>
</evidence>
<evidence type="ECO:0000256" key="1">
    <source>
        <dbReference type="ARBA" id="ARBA00004651"/>
    </source>
</evidence>
<feature type="transmembrane region" description="Helical" evidence="7">
    <location>
        <begin position="456"/>
        <end position="480"/>
    </location>
</feature>
<evidence type="ECO:0000256" key="3">
    <source>
        <dbReference type="ARBA" id="ARBA00022475"/>
    </source>
</evidence>
<dbReference type="GO" id="GO:0005886">
    <property type="term" value="C:plasma membrane"/>
    <property type="evidence" value="ECO:0007669"/>
    <property type="project" value="UniProtKB-SubCell"/>
</dbReference>
<dbReference type="AlphaFoldDB" id="A0A9D2CET6"/>
<name>A0A9D2CET6_9FIRM</name>
<feature type="transmembrane region" description="Helical" evidence="7">
    <location>
        <begin position="117"/>
        <end position="139"/>
    </location>
</feature>
<gene>
    <name evidence="9" type="ORF">H9826_07635</name>
</gene>
<feature type="transmembrane region" description="Helical" evidence="7">
    <location>
        <begin position="228"/>
        <end position="246"/>
    </location>
</feature>
<feature type="transmembrane region" description="Helical" evidence="7">
    <location>
        <begin position="185"/>
        <end position="208"/>
    </location>
</feature>
<dbReference type="InterPro" id="IPR003706">
    <property type="entry name" value="CstA_N"/>
</dbReference>
<comment type="caution">
    <text evidence="9">The sequence shown here is derived from an EMBL/GenBank/DDBJ whole genome shotgun (WGS) entry which is preliminary data.</text>
</comment>
<feature type="transmembrane region" description="Helical" evidence="7">
    <location>
        <begin position="424"/>
        <end position="444"/>
    </location>
</feature>
<evidence type="ECO:0000256" key="6">
    <source>
        <dbReference type="ARBA" id="ARBA00023136"/>
    </source>
</evidence>
<dbReference type="InterPro" id="IPR051605">
    <property type="entry name" value="CstA"/>
</dbReference>
<feature type="transmembrane region" description="Helical" evidence="7">
    <location>
        <begin position="159"/>
        <end position="178"/>
    </location>
</feature>
<evidence type="ECO:0000259" key="8">
    <source>
        <dbReference type="Pfam" id="PF02554"/>
    </source>
</evidence>
<dbReference type="Pfam" id="PF02554">
    <property type="entry name" value="CstA"/>
    <property type="match status" value="2"/>
</dbReference>
<reference evidence="9" key="2">
    <citation type="submission" date="2021-04" db="EMBL/GenBank/DDBJ databases">
        <authorList>
            <person name="Gilroy R."/>
        </authorList>
    </citation>
    <scope>NUCLEOTIDE SEQUENCE</scope>
    <source>
        <strain evidence="9">CHK33-7979</strain>
    </source>
</reference>
<dbReference type="PANTHER" id="PTHR30252">
    <property type="entry name" value="INNER MEMBRANE PEPTIDE TRANSPORTER"/>
    <property type="match status" value="1"/>
</dbReference>
<feature type="transmembrane region" description="Helical" evidence="7">
    <location>
        <begin position="370"/>
        <end position="389"/>
    </location>
</feature>
<comment type="subcellular location">
    <subcellularLocation>
        <location evidence="1">Cell membrane</location>
        <topology evidence="1">Multi-pass membrane protein</topology>
    </subcellularLocation>
</comment>
<organism evidence="9 10">
    <name type="scientific">Candidatus Intestinimonas merdavium</name>
    <dbReference type="NCBI Taxonomy" id="2838622"/>
    <lineage>
        <taxon>Bacteria</taxon>
        <taxon>Bacillati</taxon>
        <taxon>Bacillota</taxon>
        <taxon>Clostridia</taxon>
        <taxon>Eubacteriales</taxon>
        <taxon>Intestinimonas</taxon>
    </lineage>
</organism>
<evidence type="ECO:0000256" key="4">
    <source>
        <dbReference type="ARBA" id="ARBA00022692"/>
    </source>
</evidence>
<sequence length="490" mass="52585">MISFFVCLIVLIVGFFTYSKLVEKIFRVDDRPTPAVVHPDGVDYVPMKTWRIFLVQLLNIAGLGPIYGALSGACWGPSVYLWIVLGTILGGGVHDFLSGMMSERNDGKSISEVVGLYMGKVITFIMRVFSVVLLVMVGVNFSVGPAGLLAKLTPDYLSTMFWLVVIMIYYLVATFLPIDKIIGKLYPVFGICLIIMALGIGGGILVQMGGDMPEITLANLTVAHPNGLPKWAMMFVTVACGAISGFHATQSPMMARCIISEKQGRTIFYGAMVAEGVIALIWAAAGVTYYTNHGSLLDGMTGLTNAIAAGGSGGVVFEISTGLLGTVGGVLAMIGVIACPITSGDTAYRAARLTIADWFHIDQSRVGPRAALSIPLLGVGAVIALALPWDVLWRYFSWSNQTLAMIVLWTGAVFLHKYGFPPKACFIAALPATFMSAVSVTYFFQAPECLNLSTSIAYPVGIGVAVVFLAIFIWRILIVAKDDVVKIETR</sequence>
<proteinExistence type="inferred from homology"/>
<dbReference type="PANTHER" id="PTHR30252:SF4">
    <property type="entry name" value="CARBON STARVATION"/>
    <property type="match status" value="1"/>
</dbReference>
<feature type="transmembrane region" description="Helical" evidence="7">
    <location>
        <begin position="267"/>
        <end position="290"/>
    </location>
</feature>
<protein>
    <submittedName>
        <fullName evidence="9">Carbon starvation protein A</fullName>
    </submittedName>
</protein>
<dbReference type="GO" id="GO:0009267">
    <property type="term" value="P:cellular response to starvation"/>
    <property type="evidence" value="ECO:0007669"/>
    <property type="project" value="InterPro"/>
</dbReference>
<evidence type="ECO:0000256" key="5">
    <source>
        <dbReference type="ARBA" id="ARBA00022989"/>
    </source>
</evidence>
<feature type="transmembrane region" description="Helical" evidence="7">
    <location>
        <begin position="79"/>
        <end position="97"/>
    </location>
</feature>
<reference evidence="9" key="1">
    <citation type="journal article" date="2021" name="PeerJ">
        <title>Extensive microbial diversity within the chicken gut microbiome revealed by metagenomics and culture.</title>
        <authorList>
            <person name="Gilroy R."/>
            <person name="Ravi A."/>
            <person name="Getino M."/>
            <person name="Pursley I."/>
            <person name="Horton D.L."/>
            <person name="Alikhan N.F."/>
            <person name="Baker D."/>
            <person name="Gharbi K."/>
            <person name="Hall N."/>
            <person name="Watson M."/>
            <person name="Adriaenssens E.M."/>
            <person name="Foster-Nyarko E."/>
            <person name="Jarju S."/>
            <person name="Secka A."/>
            <person name="Antonio M."/>
            <person name="Oren A."/>
            <person name="Chaudhuri R.R."/>
            <person name="La Ragione R."/>
            <person name="Hildebrand F."/>
            <person name="Pallen M.J."/>
        </authorList>
    </citation>
    <scope>NUCLEOTIDE SEQUENCE</scope>
    <source>
        <strain evidence="9">CHK33-7979</strain>
    </source>
</reference>
<keyword evidence="6 7" id="KW-0472">Membrane</keyword>
<feature type="transmembrane region" description="Helical" evidence="7">
    <location>
        <begin position="395"/>
        <end position="415"/>
    </location>
</feature>
<evidence type="ECO:0000313" key="10">
    <source>
        <dbReference type="Proteomes" id="UP000886824"/>
    </source>
</evidence>
<dbReference type="Proteomes" id="UP000886824">
    <property type="component" value="Unassembled WGS sequence"/>
</dbReference>
<evidence type="ECO:0000313" key="9">
    <source>
        <dbReference type="EMBL" id="HIY73829.1"/>
    </source>
</evidence>
<keyword evidence="5 7" id="KW-1133">Transmembrane helix</keyword>
<keyword evidence="3" id="KW-1003">Cell membrane</keyword>
<keyword evidence="4 7" id="KW-0812">Transmembrane</keyword>
<feature type="domain" description="CstA N-terminal" evidence="8">
    <location>
        <begin position="157"/>
        <end position="282"/>
    </location>
</feature>
<feature type="domain" description="CstA N-terminal" evidence="8">
    <location>
        <begin position="4"/>
        <end position="139"/>
    </location>
</feature>
<evidence type="ECO:0000256" key="2">
    <source>
        <dbReference type="ARBA" id="ARBA00007755"/>
    </source>
</evidence>
<comment type="similarity">
    <text evidence="2">Belongs to the peptide transporter carbon starvation (CstA) (TC 2.A.114) family.</text>
</comment>